<comment type="caution">
    <text evidence="2">The sequence shown here is derived from an EMBL/GenBank/DDBJ whole genome shotgun (WGS) entry which is preliminary data.</text>
</comment>
<protein>
    <submittedName>
        <fullName evidence="2">Uncharacterized protein</fullName>
    </submittedName>
</protein>
<evidence type="ECO:0000313" key="2">
    <source>
        <dbReference type="EMBL" id="KAK4681197.1"/>
    </source>
</evidence>
<feature type="region of interest" description="Disordered" evidence="1">
    <location>
        <begin position="1"/>
        <end position="29"/>
    </location>
</feature>
<gene>
    <name evidence="2" type="ORF">QC764_105380</name>
</gene>
<dbReference type="InterPro" id="IPR022025">
    <property type="entry name" value="Amidoligase_2"/>
</dbReference>
<organism evidence="2 3">
    <name type="scientific">Podospora pseudoanserina</name>
    <dbReference type="NCBI Taxonomy" id="2609844"/>
    <lineage>
        <taxon>Eukaryota</taxon>
        <taxon>Fungi</taxon>
        <taxon>Dikarya</taxon>
        <taxon>Ascomycota</taxon>
        <taxon>Pezizomycotina</taxon>
        <taxon>Sordariomycetes</taxon>
        <taxon>Sordariomycetidae</taxon>
        <taxon>Sordariales</taxon>
        <taxon>Podosporaceae</taxon>
        <taxon>Podospora</taxon>
    </lineage>
</organism>
<dbReference type="PANTHER" id="PTHR36847:SF1">
    <property type="entry name" value="AMIDOLIGASE ENZYME"/>
    <property type="match status" value="1"/>
</dbReference>
<dbReference type="GeneID" id="87962642"/>
<sequence length="423" mass="47519">MPHNTRYPSPSSASTGRSHHSSSSTSYHYSPVQQTVTINRPNVPDFRFCMELGLVLRSRTLDHKESAGLEKELSRTLTKQNIPNSVITSSLKQTSSSSSSSYAVQVLDSPSSREWTITTEASIPDHAKDHRFGIKLVSPFMRFTATKHESWLKKIYTLFHVLEANFEVTSSHQCFTHIHIVPERGYWTYGQLECLAKSALYFESCLDELVPPYRRKSVWAKSNRYNAYFGSAKSMRQCFDKFDKGGKLDINGLAMRMNWCSANSATGLSLSEDGQDFMTDTYRWSFNGLVAQGGDGCGTVAFKQPPGSTSAEDAVGWVMLVGCFARLACVLGETIRPEDKPLIKSLGEWLVYEASWCQLPRVKILKDLLRQAMPEMREVAGGSKGKGKDVEAITIDEDSRLRAKQGERELVGEKYLRMLKHIH</sequence>
<evidence type="ECO:0000313" key="3">
    <source>
        <dbReference type="Proteomes" id="UP001323617"/>
    </source>
</evidence>
<evidence type="ECO:0000256" key="1">
    <source>
        <dbReference type="SAM" id="MobiDB-lite"/>
    </source>
</evidence>
<proteinExistence type="predicted"/>
<dbReference type="Pfam" id="PF12224">
    <property type="entry name" value="Amidoligase_2"/>
    <property type="match status" value="1"/>
</dbReference>
<keyword evidence="3" id="KW-1185">Reference proteome</keyword>
<reference evidence="2 3" key="1">
    <citation type="journal article" date="2023" name="bioRxiv">
        <title>High-quality genome assemblies of four members of thePodospora anserinaspecies complex.</title>
        <authorList>
            <person name="Ament-Velasquez S.L."/>
            <person name="Vogan A.A."/>
            <person name="Wallerman O."/>
            <person name="Hartmann F."/>
            <person name="Gautier V."/>
            <person name="Silar P."/>
            <person name="Giraud T."/>
            <person name="Johannesson H."/>
        </authorList>
    </citation>
    <scope>NUCLEOTIDE SEQUENCE [LARGE SCALE GENOMIC DNA]</scope>
    <source>
        <strain evidence="2 3">CBS 124.78</strain>
    </source>
</reference>
<dbReference type="EMBL" id="JAFFHC010000001">
    <property type="protein sequence ID" value="KAK4681197.1"/>
    <property type="molecule type" value="Genomic_DNA"/>
</dbReference>
<name>A0ABR0ILC9_9PEZI</name>
<feature type="compositionally biased region" description="Low complexity" evidence="1">
    <location>
        <begin position="7"/>
        <end position="29"/>
    </location>
</feature>
<dbReference type="Proteomes" id="UP001323617">
    <property type="component" value="Unassembled WGS sequence"/>
</dbReference>
<accession>A0ABR0ILC9</accession>
<dbReference type="PANTHER" id="PTHR36847">
    <property type="entry name" value="AMIDOLIGASE ENZYME"/>
    <property type="match status" value="1"/>
</dbReference>
<dbReference type="RefSeq" id="XP_062804667.1">
    <property type="nucleotide sequence ID" value="XM_062941777.1"/>
</dbReference>